<sequence length="202" mass="21313">MSRTTSADHLAPRSLPRLAILCALIFLSAFLPAAAAQDSSDTTVYTTYTDNGSIETWYASTPATPTPTWSSMGGVEAATSYLSNLEAYSATATATSDATSGGASRRRPHPAYVATCLVTLSAVFVVALLQQGRRSATTTTTTTATFSSASPPRPPPPRPRPSQTAVPPAYRQSVLSRRTSSDAHQSAPFISQRSNTLNVIRT</sequence>
<dbReference type="EMBL" id="LCTV02000015">
    <property type="protein sequence ID" value="PRQ70383.1"/>
    <property type="molecule type" value="Genomic_DNA"/>
</dbReference>
<evidence type="ECO:0000313" key="5">
    <source>
        <dbReference type="Proteomes" id="UP000239560"/>
    </source>
</evidence>
<comment type="caution">
    <text evidence="4">The sequence shown here is derived from an EMBL/GenBank/DDBJ whole genome shotgun (WGS) entry which is preliminary data.</text>
</comment>
<keyword evidence="2" id="KW-1133">Transmembrane helix</keyword>
<feature type="chain" id="PRO_5015604104" description="Proteophosphoglycan ppg4" evidence="3">
    <location>
        <begin position="37"/>
        <end position="202"/>
    </location>
</feature>
<dbReference type="Proteomes" id="UP000239560">
    <property type="component" value="Unassembled WGS sequence"/>
</dbReference>
<feature type="compositionally biased region" description="Polar residues" evidence="1">
    <location>
        <begin position="173"/>
        <end position="202"/>
    </location>
</feature>
<evidence type="ECO:0000256" key="2">
    <source>
        <dbReference type="SAM" id="Phobius"/>
    </source>
</evidence>
<proteinExistence type="predicted"/>
<name>A0A2S9ZXC9_RHOTO</name>
<protein>
    <recommendedName>
        <fullName evidence="6">Proteophosphoglycan ppg4</fullName>
    </recommendedName>
</protein>
<accession>A0A2S9ZXC9</accession>
<organism evidence="4 5">
    <name type="scientific">Rhodotorula toruloides</name>
    <name type="common">Yeast</name>
    <name type="synonym">Rhodosporidium toruloides</name>
    <dbReference type="NCBI Taxonomy" id="5286"/>
    <lineage>
        <taxon>Eukaryota</taxon>
        <taxon>Fungi</taxon>
        <taxon>Dikarya</taxon>
        <taxon>Basidiomycota</taxon>
        <taxon>Pucciniomycotina</taxon>
        <taxon>Microbotryomycetes</taxon>
        <taxon>Sporidiobolales</taxon>
        <taxon>Sporidiobolaceae</taxon>
        <taxon>Rhodotorula</taxon>
    </lineage>
</organism>
<keyword evidence="2" id="KW-0472">Membrane</keyword>
<gene>
    <name evidence="4" type="ORF">AAT19DRAFT_11132</name>
</gene>
<evidence type="ECO:0008006" key="6">
    <source>
        <dbReference type="Google" id="ProtNLM"/>
    </source>
</evidence>
<feature type="signal peptide" evidence="3">
    <location>
        <begin position="1"/>
        <end position="36"/>
    </location>
</feature>
<feature type="compositionally biased region" description="Low complexity" evidence="1">
    <location>
        <begin position="134"/>
        <end position="150"/>
    </location>
</feature>
<evidence type="ECO:0000256" key="1">
    <source>
        <dbReference type="SAM" id="MobiDB-lite"/>
    </source>
</evidence>
<evidence type="ECO:0000256" key="3">
    <source>
        <dbReference type="SAM" id="SignalP"/>
    </source>
</evidence>
<feature type="transmembrane region" description="Helical" evidence="2">
    <location>
        <begin position="111"/>
        <end position="129"/>
    </location>
</feature>
<keyword evidence="2" id="KW-0812">Transmembrane</keyword>
<evidence type="ECO:0000313" key="4">
    <source>
        <dbReference type="EMBL" id="PRQ70383.1"/>
    </source>
</evidence>
<dbReference type="AlphaFoldDB" id="A0A2S9ZXC9"/>
<feature type="compositionally biased region" description="Pro residues" evidence="1">
    <location>
        <begin position="151"/>
        <end position="160"/>
    </location>
</feature>
<reference evidence="4 5" key="1">
    <citation type="journal article" date="2018" name="Elife">
        <title>Functional genomics of lipid metabolism in the oleaginous yeast Rhodosporidium toruloides.</title>
        <authorList>
            <person name="Coradetti S.T."/>
            <person name="Pinel D."/>
            <person name="Geiselman G."/>
            <person name="Ito M."/>
            <person name="Mondo S."/>
            <person name="Reilly M.C."/>
            <person name="Cheng Y.F."/>
            <person name="Bauer S."/>
            <person name="Grigoriev I."/>
            <person name="Gladden J.M."/>
            <person name="Simmons B.A."/>
            <person name="Brem R."/>
            <person name="Arkin A.P."/>
            <person name="Skerker J.M."/>
        </authorList>
    </citation>
    <scope>NUCLEOTIDE SEQUENCE [LARGE SCALE GENOMIC DNA]</scope>
    <source>
        <strain evidence="4 5">NBRC 0880</strain>
    </source>
</reference>
<keyword evidence="3" id="KW-0732">Signal</keyword>
<feature type="region of interest" description="Disordered" evidence="1">
    <location>
        <begin position="134"/>
        <end position="202"/>
    </location>
</feature>